<dbReference type="Proteomes" id="UP000006691">
    <property type="component" value="Chromosome"/>
</dbReference>
<feature type="binding site" evidence="3">
    <location>
        <position position="130"/>
    </location>
    <ligand>
        <name>a divalent metal cation</name>
        <dbReference type="ChEBI" id="CHEBI:60240"/>
    </ligand>
</feature>
<dbReference type="eggNOG" id="COG2318">
    <property type="taxonomic scope" value="Bacteria"/>
</dbReference>
<dbReference type="HOGENOM" id="CLU_142841_0_0_9"/>
<dbReference type="PANTHER" id="PTHR37302:SF3">
    <property type="entry name" value="DAMAGE-INDUCIBLE PROTEIN DINB"/>
    <property type="match status" value="1"/>
</dbReference>
<dbReference type="AlphaFoldDB" id="F2F0N0"/>
<comment type="similarity">
    <text evidence="1">Belongs to the DinB family.</text>
</comment>
<sequence>MLSLFKYNWQVREDWFTWCESLPEEEFHKERVGGMKSIRETLTHIIDCELLWLNSLVDEKVVFERRQLLTQLNEIKEYSTFVQLFTEQFIEQLPSDYENNIIEVQRRDGSILEFTQKKIFAHMITHEIHHIGQLSVWAREIQRKPISSDLIIRIFE</sequence>
<dbReference type="PANTHER" id="PTHR37302">
    <property type="entry name" value="SLR1116 PROTEIN"/>
    <property type="match status" value="1"/>
</dbReference>
<reference evidence="4 5" key="2">
    <citation type="journal article" date="2012" name="J. Biosci. Bioeng.">
        <title>Complete genome sequence and characterization of the N-acylhomoserine lactone-degrading gene of the potato leaf-associated Solibacillus silvestris.</title>
        <authorList>
            <person name="Morohoshi T."/>
            <person name="Tominaga Y."/>
            <person name="Someya N."/>
            <person name="Ikeda T."/>
        </authorList>
    </citation>
    <scope>NUCLEOTIDE SEQUENCE [LARGE SCALE GENOMIC DNA]</scope>
    <source>
        <strain evidence="4 5">StLB046</strain>
    </source>
</reference>
<dbReference type="STRING" id="1002809.SSIL_1851"/>
<accession>F2F0N0</accession>
<feature type="binding site" evidence="3">
    <location>
        <position position="44"/>
    </location>
    <ligand>
        <name>a divalent metal cation</name>
        <dbReference type="ChEBI" id="CHEBI:60240"/>
    </ligand>
</feature>
<dbReference type="GO" id="GO:0046872">
    <property type="term" value="F:metal ion binding"/>
    <property type="evidence" value="ECO:0007669"/>
    <property type="project" value="UniProtKB-KW"/>
</dbReference>
<dbReference type="KEGG" id="siv:SSIL_1851"/>
<evidence type="ECO:0000256" key="3">
    <source>
        <dbReference type="PIRSR" id="PIRSR607837-1"/>
    </source>
</evidence>
<dbReference type="EMBL" id="AP012157">
    <property type="protein sequence ID" value="BAK16274.1"/>
    <property type="molecule type" value="Genomic_DNA"/>
</dbReference>
<evidence type="ECO:0000256" key="2">
    <source>
        <dbReference type="ARBA" id="ARBA00022723"/>
    </source>
</evidence>
<evidence type="ECO:0000313" key="5">
    <source>
        <dbReference type="Proteomes" id="UP000006691"/>
    </source>
</evidence>
<dbReference type="InterPro" id="IPR034660">
    <property type="entry name" value="DinB/YfiT-like"/>
</dbReference>
<reference evidence="5" key="1">
    <citation type="submission" date="2011-04" db="EMBL/GenBank/DDBJ databases">
        <title>Genome sequence of Solibacillus silvestris StLB046.</title>
        <authorList>
            <person name="Morohoshi T."/>
            <person name="Someya N."/>
            <person name="Ikeda T."/>
        </authorList>
    </citation>
    <scope>NUCLEOTIDE SEQUENCE [LARGE SCALE GENOMIC DNA]</scope>
    <source>
        <strain evidence="5">StLB046</strain>
    </source>
</reference>
<dbReference type="Pfam" id="PF05163">
    <property type="entry name" value="DinB"/>
    <property type="match status" value="1"/>
</dbReference>
<gene>
    <name evidence="4" type="ordered locus">SSIL_1851</name>
</gene>
<dbReference type="RefSeq" id="WP_014823607.1">
    <property type="nucleotide sequence ID" value="NC_018065.1"/>
</dbReference>
<organism evidence="4 5">
    <name type="scientific">Solibacillus silvestris (strain StLB046)</name>
    <name type="common">Bacillus silvestris</name>
    <dbReference type="NCBI Taxonomy" id="1002809"/>
    <lineage>
        <taxon>Bacteria</taxon>
        <taxon>Bacillati</taxon>
        <taxon>Bacillota</taxon>
        <taxon>Bacilli</taxon>
        <taxon>Bacillales</taxon>
        <taxon>Caryophanaceae</taxon>
        <taxon>Solibacillus</taxon>
    </lineage>
</organism>
<evidence type="ECO:0008006" key="6">
    <source>
        <dbReference type="Google" id="ProtNLM"/>
    </source>
</evidence>
<dbReference type="InterPro" id="IPR007837">
    <property type="entry name" value="DinB"/>
</dbReference>
<keyword evidence="5" id="KW-1185">Reference proteome</keyword>
<dbReference type="Gene3D" id="1.20.120.450">
    <property type="entry name" value="dinb family like domain"/>
    <property type="match status" value="1"/>
</dbReference>
<evidence type="ECO:0000256" key="1">
    <source>
        <dbReference type="ARBA" id="ARBA00008635"/>
    </source>
</evidence>
<name>F2F0N0_SOLSS</name>
<evidence type="ECO:0000313" key="4">
    <source>
        <dbReference type="EMBL" id="BAK16274.1"/>
    </source>
</evidence>
<protein>
    <recommendedName>
        <fullName evidence="6">Damage-inducible protein DinB</fullName>
    </recommendedName>
</protein>
<dbReference type="SUPFAM" id="SSF109854">
    <property type="entry name" value="DinB/YfiT-like putative metalloenzymes"/>
    <property type="match status" value="1"/>
</dbReference>
<proteinExistence type="inferred from homology"/>
<keyword evidence="2 3" id="KW-0479">Metal-binding</keyword>
<feature type="binding site" evidence="3">
    <location>
        <position position="126"/>
    </location>
    <ligand>
        <name>a divalent metal cation</name>
        <dbReference type="ChEBI" id="CHEBI:60240"/>
    </ligand>
</feature>